<dbReference type="EMBL" id="JAULSU010000007">
    <property type="protein sequence ID" value="KAK0611579.1"/>
    <property type="molecule type" value="Genomic_DNA"/>
</dbReference>
<keyword evidence="2" id="KW-1185">Reference proteome</keyword>
<dbReference type="AlphaFoldDB" id="A0AA39U5N5"/>
<dbReference type="Proteomes" id="UP001175000">
    <property type="component" value="Unassembled WGS sequence"/>
</dbReference>
<reference evidence="1" key="1">
    <citation type="submission" date="2023-06" db="EMBL/GenBank/DDBJ databases">
        <title>Genome-scale phylogeny and comparative genomics of the fungal order Sordariales.</title>
        <authorList>
            <consortium name="Lawrence Berkeley National Laboratory"/>
            <person name="Hensen N."/>
            <person name="Bonometti L."/>
            <person name="Westerberg I."/>
            <person name="Brannstrom I.O."/>
            <person name="Guillou S."/>
            <person name="Cros-Aarteil S."/>
            <person name="Calhoun S."/>
            <person name="Haridas S."/>
            <person name="Kuo A."/>
            <person name="Mondo S."/>
            <person name="Pangilinan J."/>
            <person name="Riley R."/>
            <person name="Labutti K."/>
            <person name="Andreopoulos B."/>
            <person name="Lipzen A."/>
            <person name="Chen C."/>
            <person name="Yanf M."/>
            <person name="Daum C."/>
            <person name="Ng V."/>
            <person name="Clum A."/>
            <person name="Steindorff A."/>
            <person name="Ohm R."/>
            <person name="Martin F."/>
            <person name="Silar P."/>
            <person name="Natvig D."/>
            <person name="Lalanne C."/>
            <person name="Gautier V."/>
            <person name="Ament-Velasquez S.L."/>
            <person name="Kruys A."/>
            <person name="Hutchinson M.I."/>
            <person name="Powell A.J."/>
            <person name="Barry K."/>
            <person name="Miller A.N."/>
            <person name="Grigoriev I.V."/>
            <person name="Debuchy R."/>
            <person name="Gladieux P."/>
            <person name="Thoren M.H."/>
            <person name="Johannesson H."/>
        </authorList>
    </citation>
    <scope>NUCLEOTIDE SEQUENCE</scope>
    <source>
        <strain evidence="1">CBS 606.72</strain>
    </source>
</reference>
<organism evidence="1 2">
    <name type="scientific">Immersiella caudata</name>
    <dbReference type="NCBI Taxonomy" id="314043"/>
    <lineage>
        <taxon>Eukaryota</taxon>
        <taxon>Fungi</taxon>
        <taxon>Dikarya</taxon>
        <taxon>Ascomycota</taxon>
        <taxon>Pezizomycotina</taxon>
        <taxon>Sordariomycetes</taxon>
        <taxon>Sordariomycetidae</taxon>
        <taxon>Sordariales</taxon>
        <taxon>Lasiosphaeriaceae</taxon>
        <taxon>Immersiella</taxon>
    </lineage>
</organism>
<gene>
    <name evidence="1" type="ORF">B0T14DRAFT_530697</name>
</gene>
<name>A0AA39U5N5_9PEZI</name>
<evidence type="ECO:0000313" key="2">
    <source>
        <dbReference type="Proteomes" id="UP001175000"/>
    </source>
</evidence>
<accession>A0AA39U5N5</accession>
<comment type="caution">
    <text evidence="1">The sequence shown here is derived from an EMBL/GenBank/DDBJ whole genome shotgun (WGS) entry which is preliminary data.</text>
</comment>
<evidence type="ECO:0000313" key="1">
    <source>
        <dbReference type="EMBL" id="KAK0611579.1"/>
    </source>
</evidence>
<sequence>MPRKRLKQMLLLLRARQQHQPLHQPRARLTTRQLQLLALCLPVNILQEDLTLLFRREIVQLEQLVRAPKVFLLLVLEHAEELALKVFAAACTPGTCGFGLVIVEGNVIGGLGEVGVAALALGRGFGFFEVAASFFGALFVAD</sequence>
<protein>
    <submittedName>
        <fullName evidence="1">Uncharacterized protein</fullName>
    </submittedName>
</protein>
<proteinExistence type="predicted"/>